<accession>A0A1X7K8D0</accession>
<dbReference type="InterPro" id="IPR019267">
    <property type="entry name" value="CRISPR-assoc_Cas6_C"/>
</dbReference>
<dbReference type="Pfam" id="PF10040">
    <property type="entry name" value="CRISPR_Cas6"/>
    <property type="match status" value="1"/>
</dbReference>
<dbReference type="Proteomes" id="UP000193355">
    <property type="component" value="Unassembled WGS sequence"/>
</dbReference>
<name>A0A1X7K8D0_9BACT</name>
<dbReference type="EMBL" id="FXBB01000022">
    <property type="protein sequence ID" value="SMG36964.1"/>
    <property type="molecule type" value="Genomic_DNA"/>
</dbReference>
<dbReference type="AlphaFoldDB" id="A0A1X7K8D0"/>
<reference evidence="3" key="1">
    <citation type="submission" date="2017-04" db="EMBL/GenBank/DDBJ databases">
        <authorList>
            <person name="Varghese N."/>
            <person name="Submissions S."/>
        </authorList>
    </citation>
    <scope>NUCLEOTIDE SEQUENCE [LARGE SCALE GENOMIC DNA]</scope>
    <source>
        <strain evidence="3">USBA 82</strain>
    </source>
</reference>
<keyword evidence="3" id="KW-1185">Reference proteome</keyword>
<evidence type="ECO:0000313" key="2">
    <source>
        <dbReference type="EMBL" id="SMG36964.1"/>
    </source>
</evidence>
<gene>
    <name evidence="2" type="ORF">SAMN06275492_12241</name>
</gene>
<dbReference type="CDD" id="cd21141">
    <property type="entry name" value="Cas6_III-like"/>
    <property type="match status" value="1"/>
</dbReference>
<protein>
    <submittedName>
        <fullName evidence="2">CRISPR-associated protein, Cas6 family</fullName>
    </submittedName>
</protein>
<sequence length="264" mass="29201">MKSFIFKYRCTKETHLPRSNGYMVYSALCRWVQGTDLEFDFHTADGPPPYAISDMISGDGSSLSIDWSSPKVILKPGDWAFFRLSLLTPEMERSFVDTVAPRDITIANQPEMVLDSILGPGSSPLAMSISSEALFAGAPEAKDITLAFRSPAGFNSQGRQIPFPMPELVFSSLLWRWRRFFNDDRWSGLEDRLSQINISRYDLKSVVANGKGGAMHKGCVGRCRYDLKPLSLVDRKAIHCLGAFGAFAGVGYKTGQGLGQVEVL</sequence>
<evidence type="ECO:0000313" key="3">
    <source>
        <dbReference type="Proteomes" id="UP000193355"/>
    </source>
</evidence>
<dbReference type="STRING" id="561720.SAMN06275492_12241"/>
<organism evidence="2 3">
    <name type="scientific">Dethiosulfovibrio salsuginis</name>
    <dbReference type="NCBI Taxonomy" id="561720"/>
    <lineage>
        <taxon>Bacteria</taxon>
        <taxon>Thermotogati</taxon>
        <taxon>Synergistota</taxon>
        <taxon>Synergistia</taxon>
        <taxon>Synergistales</taxon>
        <taxon>Dethiosulfovibrionaceae</taxon>
        <taxon>Dethiosulfovibrio</taxon>
    </lineage>
</organism>
<proteinExistence type="predicted"/>
<dbReference type="Gene3D" id="3.30.70.1900">
    <property type="match status" value="1"/>
</dbReference>
<dbReference type="RefSeq" id="WP_085544989.1">
    <property type="nucleotide sequence ID" value="NZ_FXBB01000022.1"/>
</dbReference>
<feature type="domain" description="CRISPR-associated protein Cas6 C-terminal" evidence="1">
    <location>
        <begin position="146"/>
        <end position="261"/>
    </location>
</feature>
<evidence type="ECO:0000259" key="1">
    <source>
        <dbReference type="Pfam" id="PF10040"/>
    </source>
</evidence>
<dbReference type="OrthoDB" id="425607at2"/>